<dbReference type="GO" id="GO:0140359">
    <property type="term" value="F:ABC-type transporter activity"/>
    <property type="evidence" value="ECO:0007669"/>
    <property type="project" value="InterPro"/>
</dbReference>
<dbReference type="Proteomes" id="UP000275408">
    <property type="component" value="Unassembled WGS sequence"/>
</dbReference>
<evidence type="ECO:0000256" key="1">
    <source>
        <dbReference type="ARBA" id="ARBA00004141"/>
    </source>
</evidence>
<keyword evidence="5" id="KW-0547">Nucleotide-binding</keyword>
<comment type="caution">
    <text evidence="11">The sequence shown here is derived from an EMBL/GenBank/DDBJ whole genome shotgun (WGS) entry which is preliminary data.</text>
</comment>
<dbReference type="AlphaFoldDB" id="A0A3M6UI76"/>
<evidence type="ECO:0000256" key="5">
    <source>
        <dbReference type="ARBA" id="ARBA00022741"/>
    </source>
</evidence>
<evidence type="ECO:0000313" key="12">
    <source>
        <dbReference type="Proteomes" id="UP000275408"/>
    </source>
</evidence>
<dbReference type="GO" id="GO:0016020">
    <property type="term" value="C:membrane"/>
    <property type="evidence" value="ECO:0007669"/>
    <property type="project" value="UniProtKB-SubCell"/>
</dbReference>
<keyword evidence="4 9" id="KW-0812">Transmembrane</keyword>
<keyword evidence="6" id="KW-0067">ATP-binding</keyword>
<dbReference type="Pfam" id="PF00664">
    <property type="entry name" value="ABC_membrane"/>
    <property type="match status" value="1"/>
</dbReference>
<dbReference type="InterPro" id="IPR011527">
    <property type="entry name" value="ABC1_TM_dom"/>
</dbReference>
<feature type="transmembrane region" description="Helical" evidence="9">
    <location>
        <begin position="146"/>
        <end position="166"/>
    </location>
</feature>
<evidence type="ECO:0000313" key="11">
    <source>
        <dbReference type="EMBL" id="RMX53367.1"/>
    </source>
</evidence>
<keyword evidence="12" id="KW-1185">Reference proteome</keyword>
<keyword evidence="3" id="KW-0813">Transport</keyword>
<dbReference type="EMBL" id="RCHS01001462">
    <property type="protein sequence ID" value="RMX53367.1"/>
    <property type="molecule type" value="Genomic_DNA"/>
</dbReference>
<dbReference type="InterPro" id="IPR050173">
    <property type="entry name" value="ABC_transporter_C-like"/>
</dbReference>
<sequence>MARTKRPKPLGYEKMKTVGYQKLSIDGDSERIGYVSFLLFQWMNNIFEKGSKGRIDESDFEPLSRENTTEVFTNRLQTCWNEEKAATKGSEQRPQLWRSVIKMISLKDAMIIVLLYLASLLWRLSRPLFLGYLVSSLVEAEPHKSFLLYGCVTAMGICAVIGATAVHHHGYQCDMYGIGISSALKGLIYQKILMLNKTELLKFTTGRVIDLVTNDVQRLEEHTVSWGVSALLDFFLL</sequence>
<evidence type="ECO:0000256" key="7">
    <source>
        <dbReference type="ARBA" id="ARBA00022989"/>
    </source>
</evidence>
<dbReference type="PROSITE" id="PS50929">
    <property type="entry name" value="ABC_TM1F"/>
    <property type="match status" value="1"/>
</dbReference>
<protein>
    <recommendedName>
        <fullName evidence="10">ABC transmembrane type-1 domain-containing protein</fullName>
    </recommendedName>
</protein>
<proteinExistence type="inferred from homology"/>
<reference evidence="11 12" key="1">
    <citation type="journal article" date="2018" name="Sci. Rep.">
        <title>Comparative analysis of the Pocillopora damicornis genome highlights role of immune system in coral evolution.</title>
        <authorList>
            <person name="Cunning R."/>
            <person name="Bay R.A."/>
            <person name="Gillette P."/>
            <person name="Baker A.C."/>
            <person name="Traylor-Knowles N."/>
        </authorList>
    </citation>
    <scope>NUCLEOTIDE SEQUENCE [LARGE SCALE GENOMIC DNA]</scope>
    <source>
        <strain evidence="11">RSMAS</strain>
        <tissue evidence="11">Whole animal</tissue>
    </source>
</reference>
<evidence type="ECO:0000256" key="6">
    <source>
        <dbReference type="ARBA" id="ARBA00022840"/>
    </source>
</evidence>
<evidence type="ECO:0000256" key="4">
    <source>
        <dbReference type="ARBA" id="ARBA00022692"/>
    </source>
</evidence>
<organism evidence="11 12">
    <name type="scientific">Pocillopora damicornis</name>
    <name type="common">Cauliflower coral</name>
    <name type="synonym">Millepora damicornis</name>
    <dbReference type="NCBI Taxonomy" id="46731"/>
    <lineage>
        <taxon>Eukaryota</taxon>
        <taxon>Metazoa</taxon>
        <taxon>Cnidaria</taxon>
        <taxon>Anthozoa</taxon>
        <taxon>Hexacorallia</taxon>
        <taxon>Scleractinia</taxon>
        <taxon>Astrocoeniina</taxon>
        <taxon>Pocilloporidae</taxon>
        <taxon>Pocillopora</taxon>
    </lineage>
</organism>
<comment type="subcellular location">
    <subcellularLocation>
        <location evidence="1">Membrane</location>
        <topology evidence="1">Multi-pass membrane protein</topology>
    </subcellularLocation>
</comment>
<feature type="non-terminal residue" evidence="11">
    <location>
        <position position="237"/>
    </location>
</feature>
<evidence type="ECO:0000256" key="3">
    <source>
        <dbReference type="ARBA" id="ARBA00022448"/>
    </source>
</evidence>
<keyword evidence="7 9" id="KW-1133">Transmembrane helix</keyword>
<dbReference type="GO" id="GO:0005524">
    <property type="term" value="F:ATP binding"/>
    <property type="evidence" value="ECO:0007669"/>
    <property type="project" value="UniProtKB-KW"/>
</dbReference>
<feature type="transmembrane region" description="Helical" evidence="9">
    <location>
        <begin position="111"/>
        <end position="134"/>
    </location>
</feature>
<evidence type="ECO:0000256" key="9">
    <source>
        <dbReference type="SAM" id="Phobius"/>
    </source>
</evidence>
<dbReference type="SUPFAM" id="SSF90123">
    <property type="entry name" value="ABC transporter transmembrane region"/>
    <property type="match status" value="1"/>
</dbReference>
<dbReference type="PANTHER" id="PTHR24223:SF456">
    <property type="entry name" value="MULTIDRUG RESISTANCE-ASSOCIATED PROTEIN LETHAL(2)03659"/>
    <property type="match status" value="1"/>
</dbReference>
<feature type="domain" description="ABC transmembrane type-1" evidence="10">
    <location>
        <begin position="111"/>
        <end position="237"/>
    </location>
</feature>
<evidence type="ECO:0000256" key="8">
    <source>
        <dbReference type="ARBA" id="ARBA00023136"/>
    </source>
</evidence>
<keyword evidence="8 9" id="KW-0472">Membrane</keyword>
<dbReference type="OrthoDB" id="6500128at2759"/>
<evidence type="ECO:0000256" key="2">
    <source>
        <dbReference type="ARBA" id="ARBA00009726"/>
    </source>
</evidence>
<evidence type="ECO:0000259" key="10">
    <source>
        <dbReference type="PROSITE" id="PS50929"/>
    </source>
</evidence>
<name>A0A3M6UI76_POCDA</name>
<accession>A0A3M6UI76</accession>
<dbReference type="PANTHER" id="PTHR24223">
    <property type="entry name" value="ATP-BINDING CASSETTE SUB-FAMILY C"/>
    <property type="match status" value="1"/>
</dbReference>
<dbReference type="Gene3D" id="1.20.1560.10">
    <property type="entry name" value="ABC transporter type 1, transmembrane domain"/>
    <property type="match status" value="1"/>
</dbReference>
<comment type="similarity">
    <text evidence="2">Belongs to the ABC transporter superfamily. ABCC family. Conjugate transporter (TC 3.A.1.208) subfamily.</text>
</comment>
<gene>
    <name evidence="11" type="ORF">pdam_00024689</name>
</gene>
<dbReference type="InterPro" id="IPR036640">
    <property type="entry name" value="ABC1_TM_sf"/>
</dbReference>